<dbReference type="Proteomes" id="UP000288716">
    <property type="component" value="Unassembled WGS sequence"/>
</dbReference>
<reference evidence="2 3" key="1">
    <citation type="journal article" date="2018" name="Gigascience">
        <title>Genomes of trombidid mites reveal novel predicted allergens and laterally-transferred genes associated with secondary metabolism.</title>
        <authorList>
            <person name="Dong X."/>
            <person name="Chaisiri K."/>
            <person name="Xia D."/>
            <person name="Armstrong S.D."/>
            <person name="Fang Y."/>
            <person name="Donnelly M.J."/>
            <person name="Kadowaki T."/>
            <person name="McGarry J.W."/>
            <person name="Darby A.C."/>
            <person name="Makepeace B.L."/>
        </authorList>
    </citation>
    <scope>NUCLEOTIDE SEQUENCE [LARGE SCALE GENOMIC DNA]</scope>
    <source>
        <strain evidence="2">UoL-UT</strain>
    </source>
</reference>
<dbReference type="Gene3D" id="3.80.10.10">
    <property type="entry name" value="Ribonuclease Inhibitor"/>
    <property type="match status" value="1"/>
</dbReference>
<dbReference type="AlphaFoldDB" id="A0A443SND0"/>
<accession>A0A443SND0</accession>
<feature type="domain" description="F-box" evidence="1">
    <location>
        <begin position="19"/>
        <end position="67"/>
    </location>
</feature>
<name>A0A443SND0_9ACAR</name>
<comment type="caution">
    <text evidence="2">The sequence shown here is derived from an EMBL/GenBank/DDBJ whole genome shotgun (WGS) entry which is preliminary data.</text>
</comment>
<evidence type="ECO:0000259" key="1">
    <source>
        <dbReference type="PROSITE" id="PS50181"/>
    </source>
</evidence>
<dbReference type="VEuPathDB" id="VectorBase:LDEU003045"/>
<dbReference type="SUPFAM" id="SSF52047">
    <property type="entry name" value="RNI-like"/>
    <property type="match status" value="1"/>
</dbReference>
<dbReference type="PROSITE" id="PS50181">
    <property type="entry name" value="FBOX"/>
    <property type="match status" value="1"/>
</dbReference>
<keyword evidence="3" id="KW-1185">Reference proteome</keyword>
<sequence length="422" mass="48529">MNVESDVSMTSIEEDMDAFNNFVSLPCELLSLILRLLDTKDLLVWRSVSKSTQLLTDFLVRNRKHELIFNYSNEMISKEQLNFLCSYFIKIKKLSVANPNIRFDDIVNVYKKKISGLSFLEIGHLTTCTDMNIHWISYCFPNITTLVLTCVPINDESVANLFRTLPALKTVELDRVSITGKCFSELSCSVTNLNWTLHGEIEICDDISFSKNGVGRIEEFSFQVAGSQEEDRVNIASVIARDMRNIKCLRLLDMWVLNDIHQLCLSTNLQELDIRVSEVFGDYGFERPIFSLRKLSFDIINLNEVNLLTFLLNFPYVEDLSLFFSIGCEVILTEDIIQALLDLRKLKTLSFEDSNYESEEYFIFENAPEHALIRLLHLLTGVTKFTIVLGNAFTNQNYDLIESAIEKLKSERPQVLFTTDFV</sequence>
<dbReference type="InterPro" id="IPR032675">
    <property type="entry name" value="LRR_dom_sf"/>
</dbReference>
<evidence type="ECO:0000313" key="2">
    <source>
        <dbReference type="EMBL" id="RWS28992.1"/>
    </source>
</evidence>
<evidence type="ECO:0000313" key="3">
    <source>
        <dbReference type="Proteomes" id="UP000288716"/>
    </source>
</evidence>
<dbReference type="InterPro" id="IPR036047">
    <property type="entry name" value="F-box-like_dom_sf"/>
</dbReference>
<dbReference type="SUPFAM" id="SSF81383">
    <property type="entry name" value="F-box domain"/>
    <property type="match status" value="1"/>
</dbReference>
<dbReference type="EMBL" id="NCKV01001114">
    <property type="protein sequence ID" value="RWS28992.1"/>
    <property type="molecule type" value="Genomic_DNA"/>
</dbReference>
<gene>
    <name evidence="2" type="ORF">B4U80_13662</name>
</gene>
<protein>
    <recommendedName>
        <fullName evidence="1">F-box domain-containing protein</fullName>
    </recommendedName>
</protein>
<organism evidence="2 3">
    <name type="scientific">Leptotrombidium deliense</name>
    <dbReference type="NCBI Taxonomy" id="299467"/>
    <lineage>
        <taxon>Eukaryota</taxon>
        <taxon>Metazoa</taxon>
        <taxon>Ecdysozoa</taxon>
        <taxon>Arthropoda</taxon>
        <taxon>Chelicerata</taxon>
        <taxon>Arachnida</taxon>
        <taxon>Acari</taxon>
        <taxon>Acariformes</taxon>
        <taxon>Trombidiformes</taxon>
        <taxon>Prostigmata</taxon>
        <taxon>Anystina</taxon>
        <taxon>Parasitengona</taxon>
        <taxon>Trombiculoidea</taxon>
        <taxon>Trombiculidae</taxon>
        <taxon>Leptotrombidium</taxon>
    </lineage>
</organism>
<proteinExistence type="predicted"/>
<dbReference type="OrthoDB" id="549243at2759"/>
<dbReference type="InterPro" id="IPR001810">
    <property type="entry name" value="F-box_dom"/>
</dbReference>